<feature type="domain" description="GST C-terminal" evidence="2">
    <location>
        <begin position="89"/>
        <end position="207"/>
    </location>
</feature>
<dbReference type="PANTHER" id="PTHR44051:SF8">
    <property type="entry name" value="GLUTATHIONE S-TRANSFERASE GSTA"/>
    <property type="match status" value="1"/>
</dbReference>
<dbReference type="Pfam" id="PF13409">
    <property type="entry name" value="GST_N_2"/>
    <property type="match status" value="1"/>
</dbReference>
<dbReference type="InterPro" id="IPR036282">
    <property type="entry name" value="Glutathione-S-Trfase_C_sf"/>
</dbReference>
<dbReference type="SUPFAM" id="SSF47616">
    <property type="entry name" value="GST C-terminal domain-like"/>
    <property type="match status" value="1"/>
</dbReference>
<dbReference type="Gene3D" id="1.20.1050.10">
    <property type="match status" value="1"/>
</dbReference>
<dbReference type="SFLD" id="SFLDG01150">
    <property type="entry name" value="Main.1:_Beta-like"/>
    <property type="match status" value="1"/>
</dbReference>
<dbReference type="SUPFAM" id="SSF52833">
    <property type="entry name" value="Thioredoxin-like"/>
    <property type="match status" value="1"/>
</dbReference>
<dbReference type="Gene3D" id="3.40.30.10">
    <property type="entry name" value="Glutaredoxin"/>
    <property type="match status" value="1"/>
</dbReference>
<dbReference type="PROSITE" id="PS50404">
    <property type="entry name" value="GST_NTER"/>
    <property type="match status" value="1"/>
</dbReference>
<dbReference type="CDD" id="cd03057">
    <property type="entry name" value="GST_N_Beta"/>
    <property type="match status" value="1"/>
</dbReference>
<evidence type="ECO:0000259" key="2">
    <source>
        <dbReference type="PROSITE" id="PS50405"/>
    </source>
</evidence>
<reference evidence="4" key="1">
    <citation type="submission" date="2019-06" db="EMBL/GenBank/DDBJ databases">
        <title>Whole-Genome Sequence of Bradyrhizobium sp. 3 Strain 65S1MB.</title>
        <authorList>
            <person name="Bromfield E.S.P."/>
            <person name="Cloutier S."/>
            <person name="Nguyen H.D.T."/>
        </authorList>
    </citation>
    <scope>NUCLEOTIDE SEQUENCE [LARGE SCALE GENOMIC DNA]</scope>
    <source>
        <strain evidence="4">65S1MB</strain>
    </source>
</reference>
<dbReference type="InterPro" id="IPR004045">
    <property type="entry name" value="Glutathione_S-Trfase_N"/>
</dbReference>
<proteinExistence type="predicted"/>
<accession>A0ABX5W6N8</accession>
<sequence length="209" mass="23057">MLQLYFFPMACSLSSRIALMEAGIEAQYHLAHIWTKQVVDDGSDFRGVSPKGAVPVLVLENGERLTESAAVLQYIADLNPKAGLAPAFGDPDRYRLQEWLSFVGAEIHKAFLFPTFWYKDDGSLAKPRARITQTLSVPSAHLAEREFLVGDSFTVADAHLTWALLLLRPAGVDIAQWPSLSAYLARMQARPAVREAVATEMALRKTLAA</sequence>
<dbReference type="InterPro" id="IPR040079">
    <property type="entry name" value="Glutathione_S-Trfase"/>
</dbReference>
<dbReference type="PANTHER" id="PTHR44051">
    <property type="entry name" value="GLUTATHIONE S-TRANSFERASE-RELATED"/>
    <property type="match status" value="1"/>
</dbReference>
<dbReference type="InterPro" id="IPR036249">
    <property type="entry name" value="Thioredoxin-like_sf"/>
</dbReference>
<gene>
    <name evidence="3" type="ORF">FJN17_16165</name>
</gene>
<reference evidence="3 4" key="2">
    <citation type="journal article" date="2020" name="Int. J. Syst. Evol. Microbiol.">
        <title>Description and complete genome sequences of Bradyrhizobium symbiodeficiens sp. nov., a non-symbiotic bacterium associated with legumes native to Canada.</title>
        <authorList>
            <person name="Bromfield E.S.P."/>
            <person name="Cloutier S."/>
            <person name="Nguyen H.D.T."/>
        </authorList>
    </citation>
    <scope>NUCLEOTIDE SEQUENCE [LARGE SCALE GENOMIC DNA]</scope>
    <source>
        <strain evidence="3 4">65S1MB</strain>
    </source>
</reference>
<evidence type="ECO:0000259" key="1">
    <source>
        <dbReference type="PROSITE" id="PS50404"/>
    </source>
</evidence>
<dbReference type="InterPro" id="IPR010987">
    <property type="entry name" value="Glutathione-S-Trfase_C-like"/>
</dbReference>
<keyword evidence="4" id="KW-1185">Reference proteome</keyword>
<evidence type="ECO:0000313" key="3">
    <source>
        <dbReference type="EMBL" id="QDF38958.1"/>
    </source>
</evidence>
<protein>
    <submittedName>
        <fullName evidence="3">Glutathione binding-like protein</fullName>
    </submittedName>
</protein>
<dbReference type="Pfam" id="PF00043">
    <property type="entry name" value="GST_C"/>
    <property type="match status" value="1"/>
</dbReference>
<dbReference type="PROSITE" id="PS50405">
    <property type="entry name" value="GST_CTER"/>
    <property type="match status" value="1"/>
</dbReference>
<feature type="domain" description="GST N-terminal" evidence="1">
    <location>
        <begin position="1"/>
        <end position="83"/>
    </location>
</feature>
<dbReference type="SFLD" id="SFLDS00019">
    <property type="entry name" value="Glutathione_Transferase_(cytos"/>
    <property type="match status" value="1"/>
</dbReference>
<dbReference type="SFLD" id="SFLDG00358">
    <property type="entry name" value="Main_(cytGST)"/>
    <property type="match status" value="1"/>
</dbReference>
<dbReference type="EMBL" id="CP041090">
    <property type="protein sequence ID" value="QDF38958.1"/>
    <property type="molecule type" value="Genomic_DNA"/>
</dbReference>
<evidence type="ECO:0000313" key="4">
    <source>
        <dbReference type="Proteomes" id="UP000319298"/>
    </source>
</evidence>
<dbReference type="RefSeq" id="WP_140480356.1">
    <property type="nucleotide sequence ID" value="NZ_CP041090.2"/>
</dbReference>
<organism evidence="3 4">
    <name type="scientific">Bradyrhizobium symbiodeficiens</name>
    <dbReference type="NCBI Taxonomy" id="1404367"/>
    <lineage>
        <taxon>Bacteria</taxon>
        <taxon>Pseudomonadati</taxon>
        <taxon>Pseudomonadota</taxon>
        <taxon>Alphaproteobacteria</taxon>
        <taxon>Hyphomicrobiales</taxon>
        <taxon>Nitrobacteraceae</taxon>
        <taxon>Bradyrhizobium</taxon>
    </lineage>
</organism>
<dbReference type="CDD" id="cd03188">
    <property type="entry name" value="GST_C_Beta"/>
    <property type="match status" value="1"/>
</dbReference>
<name>A0ABX5W6N8_9BRAD</name>
<dbReference type="Proteomes" id="UP000319298">
    <property type="component" value="Chromosome"/>
</dbReference>
<dbReference type="InterPro" id="IPR004046">
    <property type="entry name" value="GST_C"/>
</dbReference>